<dbReference type="InterPro" id="IPR027417">
    <property type="entry name" value="P-loop_NTPase"/>
</dbReference>
<evidence type="ECO:0000313" key="4">
    <source>
        <dbReference type="Proteomes" id="UP001652625"/>
    </source>
</evidence>
<protein>
    <submittedName>
        <fullName evidence="5">ATPase family gene 2 protein homolog A</fullName>
    </submittedName>
</protein>
<dbReference type="PANTHER" id="PTHR23077:SF27">
    <property type="entry name" value="ATPASE FAMILY GENE 2 PROTEIN HOMOLOG A"/>
    <property type="match status" value="1"/>
</dbReference>
<reference evidence="5" key="1">
    <citation type="submission" date="2025-08" db="UniProtKB">
        <authorList>
            <consortium name="RefSeq"/>
        </authorList>
    </citation>
    <scope>IDENTIFICATION</scope>
</reference>
<dbReference type="SMART" id="SM00382">
    <property type="entry name" value="AAA"/>
    <property type="match status" value="2"/>
</dbReference>
<dbReference type="RefSeq" id="XP_065657127.1">
    <property type="nucleotide sequence ID" value="XM_065801055.1"/>
</dbReference>
<dbReference type="InterPro" id="IPR003593">
    <property type="entry name" value="AAA+_ATPase"/>
</dbReference>
<dbReference type="SUPFAM" id="SSF52540">
    <property type="entry name" value="P-loop containing nucleoside triphosphate hydrolases"/>
    <property type="match status" value="2"/>
</dbReference>
<evidence type="ECO:0000259" key="3">
    <source>
        <dbReference type="SMART" id="SM00382"/>
    </source>
</evidence>
<dbReference type="Pfam" id="PF00004">
    <property type="entry name" value="AAA"/>
    <property type="match status" value="2"/>
</dbReference>
<feature type="domain" description="AAA+ ATPase" evidence="3">
    <location>
        <begin position="586"/>
        <end position="723"/>
    </location>
</feature>
<proteinExistence type="predicted"/>
<sequence length="817" mass="90764">MSGRKPEKPEWVLCKYCNLYFTKYIVGKHQQSCTDDSIDSLDTSRLSELFVRTAYIKDGIFSGFSKNLEALVDEKITYFKSDLVLVNPATLKCCNLPIACSVLICYQGKETYGTIWTSSAVVIDSIFLSKSHMSTLAIAENELVTISKNESHSVLASSILFKPRDIISKNNFVNAYDLLMNKLDDTIVTKGDIVFCPFYESELSFIVVEIMCDFKAQYEKVIDNIATLSLAESKELFTPTKSSQSSKYVSYCLNKETILKLDIEDEFSVKSNISSGSFYKLSDMGGVDIQVKLLEELVQLPFENSTLYKECGIDLTHGIIFYGPSGTGKTHLANAFVNKLSGVSLTKISGPEIISKYYGESEQNLKKIFMNALSQVPSILIIDEFDILCPSQNSSQNESERRIISTLLTLMDNIPANDLFVVFAITNNLEGVELSLRRPGRFDQDIEVGVPNVQQRFNILKKLIANFKHNMGDNSIQELASSTHGYVGSDLKALCKEAGMISMKRLLLDSKCLPDTNSVNFSLLLNDFKVALSKIGPSAMKALTVDVPKVYWTDVGGQSEVKQKLRESIEWPLNHPEVFKRLGISPPRGLLMYGPPGCSKTLMAKALATESGLNFISIKGPELFNKYLGESEKAVREVFRKARNAAPSIIFFDEIDALSIQRSSDSNSVVGDRVLAQILTELDGVESLDGVVIVAATNRPDVIDPALLRPGRIDRLIYVPLPDSESRREILSIQFRSIPVAKDVDINVLVELSSGYSGAEICSICREAAMLGLREDFDCVEVSQRHFLTMFNQIKPATSSETIKFFDAYACKTTGFL</sequence>
<dbReference type="InterPro" id="IPR050168">
    <property type="entry name" value="AAA_ATPase_domain"/>
</dbReference>
<dbReference type="Proteomes" id="UP001652625">
    <property type="component" value="Chromosome 07"/>
</dbReference>
<name>A0ABM4C6A0_HYDVU</name>
<dbReference type="PROSITE" id="PS00674">
    <property type="entry name" value="AAA"/>
    <property type="match status" value="1"/>
</dbReference>
<evidence type="ECO:0000256" key="2">
    <source>
        <dbReference type="ARBA" id="ARBA00022840"/>
    </source>
</evidence>
<keyword evidence="1" id="KW-0547">Nucleotide-binding</keyword>
<evidence type="ECO:0000313" key="5">
    <source>
        <dbReference type="RefSeq" id="XP_065657127.1"/>
    </source>
</evidence>
<dbReference type="InterPro" id="IPR003959">
    <property type="entry name" value="ATPase_AAA_core"/>
</dbReference>
<feature type="domain" description="AAA+ ATPase" evidence="3">
    <location>
        <begin position="315"/>
        <end position="452"/>
    </location>
</feature>
<dbReference type="InterPro" id="IPR041569">
    <property type="entry name" value="AAA_lid_3"/>
</dbReference>
<dbReference type="Gene3D" id="3.40.50.300">
    <property type="entry name" value="P-loop containing nucleotide triphosphate hydrolases"/>
    <property type="match status" value="2"/>
</dbReference>
<dbReference type="PANTHER" id="PTHR23077">
    <property type="entry name" value="AAA-FAMILY ATPASE"/>
    <property type="match status" value="1"/>
</dbReference>
<dbReference type="CDD" id="cd19511">
    <property type="entry name" value="RecA-like_CDC48_r2-like"/>
    <property type="match status" value="1"/>
</dbReference>
<accession>A0ABM4C6A0</accession>
<gene>
    <name evidence="5" type="primary">LOC100204390</name>
</gene>
<evidence type="ECO:0000256" key="1">
    <source>
        <dbReference type="ARBA" id="ARBA00022741"/>
    </source>
</evidence>
<organism evidence="4 5">
    <name type="scientific">Hydra vulgaris</name>
    <name type="common">Hydra</name>
    <name type="synonym">Hydra attenuata</name>
    <dbReference type="NCBI Taxonomy" id="6087"/>
    <lineage>
        <taxon>Eukaryota</taxon>
        <taxon>Metazoa</taxon>
        <taxon>Cnidaria</taxon>
        <taxon>Hydrozoa</taxon>
        <taxon>Hydroidolina</taxon>
        <taxon>Anthoathecata</taxon>
        <taxon>Aplanulata</taxon>
        <taxon>Hydridae</taxon>
        <taxon>Hydra</taxon>
    </lineage>
</organism>
<dbReference type="Gene3D" id="1.10.8.60">
    <property type="match status" value="2"/>
</dbReference>
<dbReference type="InterPro" id="IPR003960">
    <property type="entry name" value="ATPase_AAA_CS"/>
</dbReference>
<dbReference type="GeneID" id="100204390"/>
<dbReference type="Pfam" id="PF17862">
    <property type="entry name" value="AAA_lid_3"/>
    <property type="match status" value="2"/>
</dbReference>
<keyword evidence="4" id="KW-1185">Reference proteome</keyword>
<keyword evidence="2" id="KW-0067">ATP-binding</keyword>